<dbReference type="CDD" id="cd00761">
    <property type="entry name" value="Glyco_tranf_GTA_type"/>
    <property type="match status" value="1"/>
</dbReference>
<proteinExistence type="inferred from homology"/>
<dbReference type="PANTHER" id="PTHR22916:SF51">
    <property type="entry name" value="GLYCOSYLTRANSFERASE EPSH-RELATED"/>
    <property type="match status" value="1"/>
</dbReference>
<dbReference type="AlphaFoldDB" id="A0A5S9MHJ2"/>
<evidence type="ECO:0000313" key="6">
    <source>
        <dbReference type="Proteomes" id="UP000464658"/>
    </source>
</evidence>
<evidence type="ECO:0000313" key="5">
    <source>
        <dbReference type="EMBL" id="BBP92411.1"/>
    </source>
</evidence>
<reference evidence="5 6" key="1">
    <citation type="submission" date="2019-12" db="EMBL/GenBank/DDBJ databases">
        <title>Full genome sequence of a Bacillus safensis strain isolated from commercially available natto in Indonesia.</title>
        <authorList>
            <person name="Yoshida M."/>
            <person name="Uomi M."/>
            <person name="Waturangi D."/>
            <person name="Ekaputri J.J."/>
            <person name="Setiamarga D.H.E."/>
        </authorList>
    </citation>
    <scope>NUCLEOTIDE SEQUENCE [LARGE SCALE GENOMIC DNA]</scope>
    <source>
        <strain evidence="5 6">IDN1</strain>
    </source>
</reference>
<evidence type="ECO:0000259" key="4">
    <source>
        <dbReference type="Pfam" id="PF00535"/>
    </source>
</evidence>
<evidence type="ECO:0000256" key="1">
    <source>
        <dbReference type="ARBA" id="ARBA00006739"/>
    </source>
</evidence>
<dbReference type="GO" id="GO:0016757">
    <property type="term" value="F:glycosyltransferase activity"/>
    <property type="evidence" value="ECO:0007669"/>
    <property type="project" value="UniProtKB-KW"/>
</dbReference>
<dbReference type="Gene3D" id="3.90.550.10">
    <property type="entry name" value="Spore Coat Polysaccharide Biosynthesis Protein SpsA, Chain A"/>
    <property type="match status" value="1"/>
</dbReference>
<evidence type="ECO:0000256" key="2">
    <source>
        <dbReference type="ARBA" id="ARBA00022676"/>
    </source>
</evidence>
<protein>
    <recommendedName>
        <fullName evidence="4">Glycosyltransferase 2-like domain-containing protein</fullName>
    </recommendedName>
</protein>
<organism evidence="5 6">
    <name type="scientific">Bacillus safensis</name>
    <dbReference type="NCBI Taxonomy" id="561879"/>
    <lineage>
        <taxon>Bacteria</taxon>
        <taxon>Bacillati</taxon>
        <taxon>Bacillota</taxon>
        <taxon>Bacilli</taxon>
        <taxon>Bacillales</taxon>
        <taxon>Bacillaceae</taxon>
        <taxon>Bacillus</taxon>
    </lineage>
</organism>
<keyword evidence="3" id="KW-0808">Transferase</keyword>
<dbReference type="Proteomes" id="UP000464658">
    <property type="component" value="Chromosome"/>
</dbReference>
<dbReference type="SUPFAM" id="SSF53448">
    <property type="entry name" value="Nucleotide-diphospho-sugar transferases"/>
    <property type="match status" value="1"/>
</dbReference>
<comment type="similarity">
    <text evidence="1">Belongs to the glycosyltransferase 2 family.</text>
</comment>
<sequence>MMDRPDRSGEWLEAFAERDERFRVIHQSNQGLGAVRNRGIEEAKGTYLAFVDSDDILAPHYCEAMYEKSRNDRGRSCCERVLIQFEQSKRTIATTLLDKRSAEKTDVIKALLHGDLTGFSWNKLYRRAFMENHHIRFPLRGELENIEDQYVTLRCFSLARSIAFVHEPLYYYRGFIICHLLYSDIRSSIFIMD</sequence>
<accession>A0A5S9MHJ2</accession>
<evidence type="ECO:0000256" key="3">
    <source>
        <dbReference type="ARBA" id="ARBA00022679"/>
    </source>
</evidence>
<dbReference type="InterPro" id="IPR029044">
    <property type="entry name" value="Nucleotide-diphossugar_trans"/>
</dbReference>
<gene>
    <name evidence="5" type="ORF">BsIDN1_60290</name>
</gene>
<dbReference type="EMBL" id="AP021906">
    <property type="protein sequence ID" value="BBP92411.1"/>
    <property type="molecule type" value="Genomic_DNA"/>
</dbReference>
<dbReference type="Pfam" id="PF00535">
    <property type="entry name" value="Glycos_transf_2"/>
    <property type="match status" value="1"/>
</dbReference>
<feature type="domain" description="Glycosyltransferase 2-like" evidence="4">
    <location>
        <begin position="5"/>
        <end position="128"/>
    </location>
</feature>
<name>A0A5S9MHJ2_BACIA</name>
<dbReference type="PANTHER" id="PTHR22916">
    <property type="entry name" value="GLYCOSYLTRANSFERASE"/>
    <property type="match status" value="1"/>
</dbReference>
<dbReference type="InterPro" id="IPR001173">
    <property type="entry name" value="Glyco_trans_2-like"/>
</dbReference>
<keyword evidence="2" id="KW-0328">Glycosyltransferase</keyword>